<reference evidence="2" key="2">
    <citation type="submission" date="2013-04" db="UniProtKB">
        <authorList>
            <consortium name="EnsemblPlants"/>
        </authorList>
    </citation>
    <scope>IDENTIFICATION</scope>
</reference>
<evidence type="ECO:0000256" key="1">
    <source>
        <dbReference type="SAM" id="MobiDB-lite"/>
    </source>
</evidence>
<feature type="region of interest" description="Disordered" evidence="1">
    <location>
        <begin position="72"/>
        <end position="95"/>
    </location>
</feature>
<name>J3LVC0_ORYBR</name>
<dbReference type="Gramene" id="OB04G10950.1">
    <property type="protein sequence ID" value="OB04G10950.1"/>
    <property type="gene ID" value="OB04G10950"/>
</dbReference>
<dbReference type="HOGENOM" id="CLU_2376211_0_0_1"/>
<dbReference type="EnsemblPlants" id="OB04G10950.1">
    <property type="protein sequence ID" value="OB04G10950.1"/>
    <property type="gene ID" value="OB04G10950"/>
</dbReference>
<reference evidence="2" key="1">
    <citation type="journal article" date="2013" name="Nat. Commun.">
        <title>Whole-genome sequencing of Oryza brachyantha reveals mechanisms underlying Oryza genome evolution.</title>
        <authorList>
            <person name="Chen J."/>
            <person name="Huang Q."/>
            <person name="Gao D."/>
            <person name="Wang J."/>
            <person name="Lang Y."/>
            <person name="Liu T."/>
            <person name="Li B."/>
            <person name="Bai Z."/>
            <person name="Luis Goicoechea J."/>
            <person name="Liang C."/>
            <person name="Chen C."/>
            <person name="Zhang W."/>
            <person name="Sun S."/>
            <person name="Liao Y."/>
            <person name="Zhang X."/>
            <person name="Yang L."/>
            <person name="Song C."/>
            <person name="Wang M."/>
            <person name="Shi J."/>
            <person name="Liu G."/>
            <person name="Liu J."/>
            <person name="Zhou H."/>
            <person name="Zhou W."/>
            <person name="Yu Q."/>
            <person name="An N."/>
            <person name="Chen Y."/>
            <person name="Cai Q."/>
            <person name="Wang B."/>
            <person name="Liu B."/>
            <person name="Min J."/>
            <person name="Huang Y."/>
            <person name="Wu H."/>
            <person name="Li Z."/>
            <person name="Zhang Y."/>
            <person name="Yin Y."/>
            <person name="Song W."/>
            <person name="Jiang J."/>
            <person name="Jackson S.A."/>
            <person name="Wing R.A."/>
            <person name="Wang J."/>
            <person name="Chen M."/>
        </authorList>
    </citation>
    <scope>NUCLEOTIDE SEQUENCE [LARGE SCALE GENOMIC DNA]</scope>
    <source>
        <strain evidence="2">cv. IRGC 101232</strain>
    </source>
</reference>
<dbReference type="AlphaFoldDB" id="J3LVC0"/>
<keyword evidence="3" id="KW-1185">Reference proteome</keyword>
<proteinExistence type="predicted"/>
<organism evidence="2">
    <name type="scientific">Oryza brachyantha</name>
    <name type="common">malo sina</name>
    <dbReference type="NCBI Taxonomy" id="4533"/>
    <lineage>
        <taxon>Eukaryota</taxon>
        <taxon>Viridiplantae</taxon>
        <taxon>Streptophyta</taxon>
        <taxon>Embryophyta</taxon>
        <taxon>Tracheophyta</taxon>
        <taxon>Spermatophyta</taxon>
        <taxon>Magnoliopsida</taxon>
        <taxon>Liliopsida</taxon>
        <taxon>Poales</taxon>
        <taxon>Poaceae</taxon>
        <taxon>BOP clade</taxon>
        <taxon>Oryzoideae</taxon>
        <taxon>Oryzeae</taxon>
        <taxon>Oryzinae</taxon>
        <taxon>Oryza</taxon>
    </lineage>
</organism>
<sequence length="95" mass="10515">MLEATGQRGTVVFSLRSLTTPTTQGHHQISSRFNRLAHCFWHWTTDETPASVCARREEVACAGRGRMRRRWGVAPAPVEESSSVGGGRRDSMGDD</sequence>
<evidence type="ECO:0000313" key="2">
    <source>
        <dbReference type="EnsemblPlants" id="OB04G10950.1"/>
    </source>
</evidence>
<dbReference type="Proteomes" id="UP000006038">
    <property type="component" value="Chromosome 4"/>
</dbReference>
<protein>
    <submittedName>
        <fullName evidence="2">Uncharacterized protein</fullName>
    </submittedName>
</protein>
<accession>J3LVC0</accession>
<evidence type="ECO:0000313" key="3">
    <source>
        <dbReference type="Proteomes" id="UP000006038"/>
    </source>
</evidence>